<organism evidence="2">
    <name type="scientific">Streptomyces haneummycinicus</name>
    <dbReference type="NCBI Taxonomy" id="3074435"/>
    <lineage>
        <taxon>Bacteria</taxon>
        <taxon>Bacillati</taxon>
        <taxon>Actinomycetota</taxon>
        <taxon>Actinomycetes</taxon>
        <taxon>Kitasatosporales</taxon>
        <taxon>Streptomycetaceae</taxon>
        <taxon>Streptomyces</taxon>
    </lineage>
</organism>
<feature type="domain" description="HTH marR-type" evidence="1">
    <location>
        <begin position="1"/>
        <end position="140"/>
    </location>
</feature>
<reference evidence="2" key="2">
    <citation type="submission" date="2024-07" db="EMBL/GenBank/DDBJ databases">
        <title>Streptomyces haneummycinica sp. nov., a new antibiotic-producing actinobacterium isolated from marine sediment.</title>
        <authorList>
            <person name="Uemura M."/>
            <person name="Hamada M."/>
            <person name="Hirano S."/>
            <person name="Kobayashi K."/>
            <person name="Ohshiro T."/>
            <person name="Kobayashi T."/>
            <person name="Terahara T."/>
        </authorList>
    </citation>
    <scope>NUCLEOTIDE SEQUENCE</scope>
    <source>
        <strain evidence="2">KM77-8</strain>
    </source>
</reference>
<dbReference type="InterPro" id="IPR036390">
    <property type="entry name" value="WH_DNA-bd_sf"/>
</dbReference>
<dbReference type="AlphaFoldDB" id="A0AAT9HKC2"/>
<dbReference type="InterPro" id="IPR000835">
    <property type="entry name" value="HTH_MarR-typ"/>
</dbReference>
<dbReference type="PRINTS" id="PR00598">
    <property type="entry name" value="HTHMARR"/>
</dbReference>
<name>A0AAT9HKC2_9ACTN</name>
<dbReference type="InterPro" id="IPR036388">
    <property type="entry name" value="WH-like_DNA-bd_sf"/>
</dbReference>
<dbReference type="EMBL" id="AP035768">
    <property type="protein sequence ID" value="BFO17718.1"/>
    <property type="molecule type" value="Genomic_DNA"/>
</dbReference>
<dbReference type="Pfam" id="PF01047">
    <property type="entry name" value="MarR"/>
    <property type="match status" value="1"/>
</dbReference>
<dbReference type="SMART" id="SM00347">
    <property type="entry name" value="HTH_MARR"/>
    <property type="match status" value="1"/>
</dbReference>
<dbReference type="SUPFAM" id="SSF46785">
    <property type="entry name" value="Winged helix' DNA-binding domain"/>
    <property type="match status" value="1"/>
</dbReference>
<gene>
    <name evidence="2" type="ORF">SHKM778_41060</name>
</gene>
<dbReference type="PANTHER" id="PTHR36974">
    <property type="entry name" value="MEMBRANE PROTEIN-RELATED"/>
    <property type="match status" value="1"/>
</dbReference>
<reference evidence="2" key="1">
    <citation type="submission" date="2024-06" db="EMBL/GenBank/DDBJ databases">
        <authorList>
            <consortium name="consrtm"/>
            <person name="Uemura M."/>
            <person name="Terahara T."/>
        </authorList>
    </citation>
    <scope>NUCLEOTIDE SEQUENCE</scope>
    <source>
        <strain evidence="2">KM77-8</strain>
    </source>
</reference>
<dbReference type="Gene3D" id="1.10.10.10">
    <property type="entry name" value="Winged helix-like DNA-binding domain superfamily/Winged helix DNA-binding domain"/>
    <property type="match status" value="1"/>
</dbReference>
<sequence>MAEIERALHRITYLSRSARQHERLMALAGVPLDRAAVALLRQMADTEPMRPGELAARLGVEASHVTRTVQQLEKAGHVSRVPDPDDRRAQRIELTEAGREAIRRVRETGIRGMQVALADWSGRTCGSWRRCFTAWSTIFSRTRWTMRRSPRGACERVALRAHPWGGGGRWPGVVRGPASVGRRRAHRAAAAARWPPAGGGDCPRPGKTRLLCRGRGYCAVISRGRLFGGGTVSRSERSPLVLAGLLAVAGSAHFAVPRQFDHIVPRSLPGSPRAWTYASGAAELALAAGLALPRTRKAAALASAAFFVGVFPANVKMAVDWRHRPAPQKAAALGRLPLQVPLVLWARGVAKGAEGRS</sequence>
<dbReference type="PROSITE" id="PS50995">
    <property type="entry name" value="HTH_MARR_2"/>
    <property type="match status" value="1"/>
</dbReference>
<protein>
    <recommendedName>
        <fullName evidence="1">HTH marR-type domain-containing protein</fullName>
    </recommendedName>
</protein>
<evidence type="ECO:0000259" key="1">
    <source>
        <dbReference type="PROSITE" id="PS50995"/>
    </source>
</evidence>
<dbReference type="GO" id="GO:0003700">
    <property type="term" value="F:DNA-binding transcription factor activity"/>
    <property type="evidence" value="ECO:0007669"/>
    <property type="project" value="InterPro"/>
</dbReference>
<proteinExistence type="predicted"/>
<dbReference type="PANTHER" id="PTHR36974:SF1">
    <property type="entry name" value="DOXX FAMILY MEMBRANE PROTEIN"/>
    <property type="match status" value="1"/>
</dbReference>
<evidence type="ECO:0000313" key="2">
    <source>
        <dbReference type="EMBL" id="BFO17718.1"/>
    </source>
</evidence>
<accession>A0AAT9HKC2</accession>